<evidence type="ECO:0008006" key="3">
    <source>
        <dbReference type="Google" id="ProtNLM"/>
    </source>
</evidence>
<dbReference type="Proteomes" id="UP001404104">
    <property type="component" value="Unassembled WGS sequence"/>
</dbReference>
<dbReference type="InterPro" id="IPR011990">
    <property type="entry name" value="TPR-like_helical_dom_sf"/>
</dbReference>
<dbReference type="SUPFAM" id="SSF81901">
    <property type="entry name" value="HCP-like"/>
    <property type="match status" value="1"/>
</dbReference>
<comment type="caution">
    <text evidence="1">The sequence shown here is derived from an EMBL/GenBank/DDBJ whole genome shotgun (WGS) entry which is preliminary data.</text>
</comment>
<name>A0ABU9XNP8_9SPHN</name>
<gene>
    <name evidence="1" type="ORF">ABC969_03345</name>
</gene>
<accession>A0ABU9XNP8</accession>
<proteinExistence type="predicted"/>
<dbReference type="RefSeq" id="WP_345862946.1">
    <property type="nucleotide sequence ID" value="NZ_JBDIMF010000001.1"/>
</dbReference>
<protein>
    <recommendedName>
        <fullName evidence="3">Sel1 repeat family protein</fullName>
    </recommendedName>
</protein>
<dbReference type="InterPro" id="IPR050767">
    <property type="entry name" value="Sel1_AlgK"/>
</dbReference>
<evidence type="ECO:0000313" key="2">
    <source>
        <dbReference type="Proteomes" id="UP001404104"/>
    </source>
</evidence>
<organism evidence="1 2">
    <name type="scientific">Sphingomonas qilianensis</name>
    <dbReference type="NCBI Taxonomy" id="1736690"/>
    <lineage>
        <taxon>Bacteria</taxon>
        <taxon>Pseudomonadati</taxon>
        <taxon>Pseudomonadota</taxon>
        <taxon>Alphaproteobacteria</taxon>
        <taxon>Sphingomonadales</taxon>
        <taxon>Sphingomonadaceae</taxon>
        <taxon>Sphingomonas</taxon>
    </lineage>
</organism>
<reference evidence="1 2" key="1">
    <citation type="submission" date="2024-05" db="EMBL/GenBank/DDBJ databases">
        <authorList>
            <person name="Liu Q."/>
            <person name="Xin Y.-H."/>
        </authorList>
    </citation>
    <scope>NUCLEOTIDE SEQUENCE [LARGE SCALE GENOMIC DNA]</scope>
    <source>
        <strain evidence="1 2">CGMCC 1.15349</strain>
    </source>
</reference>
<dbReference type="InterPro" id="IPR006597">
    <property type="entry name" value="Sel1-like"/>
</dbReference>
<keyword evidence="2" id="KW-1185">Reference proteome</keyword>
<dbReference type="SMART" id="SM00671">
    <property type="entry name" value="SEL1"/>
    <property type="match status" value="3"/>
</dbReference>
<dbReference type="Pfam" id="PF08238">
    <property type="entry name" value="Sel1"/>
    <property type="match status" value="2"/>
</dbReference>
<dbReference type="PANTHER" id="PTHR11102">
    <property type="entry name" value="SEL-1-LIKE PROTEIN"/>
    <property type="match status" value="1"/>
</dbReference>
<dbReference type="Gene3D" id="1.25.40.10">
    <property type="entry name" value="Tetratricopeptide repeat domain"/>
    <property type="match status" value="1"/>
</dbReference>
<sequence>MACWEQQTLGKPNRRYQSFEPGDVKAYKMVPRLIPRPLREIVGAMCFQALGYMYDVGEGVAADKALAMKLYRKAWKRGSHAAATNIAILYRETGNKRVMFRWYQRVALAGDGSAQLEMAKCYISGTGVRRDVQAALQCLAVARTSEYIAEYEREEAQAMLAALKPQLVA</sequence>
<evidence type="ECO:0000313" key="1">
    <source>
        <dbReference type="EMBL" id="MEN2785454.1"/>
    </source>
</evidence>
<dbReference type="EMBL" id="JBDIMF010000001">
    <property type="protein sequence ID" value="MEN2785454.1"/>
    <property type="molecule type" value="Genomic_DNA"/>
</dbReference>
<dbReference type="PANTHER" id="PTHR11102:SF160">
    <property type="entry name" value="ERAD-ASSOCIATED E3 UBIQUITIN-PROTEIN LIGASE COMPONENT HRD3"/>
    <property type="match status" value="1"/>
</dbReference>